<proteinExistence type="predicted"/>
<evidence type="ECO:0000313" key="2">
    <source>
        <dbReference type="EMBL" id="MCT2043071.1"/>
    </source>
</evidence>
<protein>
    <recommendedName>
        <fullName evidence="4">CopG family transcriptional regulator</fullName>
    </recommendedName>
</protein>
<dbReference type="Proteomes" id="UP001525379">
    <property type="component" value="Unassembled WGS sequence"/>
</dbReference>
<evidence type="ECO:0000313" key="3">
    <source>
        <dbReference type="Proteomes" id="UP001525379"/>
    </source>
</evidence>
<reference evidence="2 3" key="1">
    <citation type="submission" date="2022-04" db="EMBL/GenBank/DDBJ databases">
        <title>Human microbiome associated bacterial genomes.</title>
        <authorList>
            <person name="Sandstrom S."/>
            <person name="Salamzade R."/>
            <person name="Kalan L.R."/>
        </authorList>
    </citation>
    <scope>NUCLEOTIDE SEQUENCE [LARGE SCALE GENOMIC DNA]</scope>
    <source>
        <strain evidence="3">p3-SID1799</strain>
    </source>
</reference>
<sequence length="89" mass="9641">MAVTPSPRHTTNTSDADTDAFDHGVRDTPAPATAPSRVSRQLLLKFPDEKLPLALEDASRRSGRNNKSSTAIRAIVLGLKAMEERGELD</sequence>
<organism evidence="2 3">
    <name type="scientific">Pseudoclavibacter albus</name>
    <dbReference type="NCBI Taxonomy" id="272241"/>
    <lineage>
        <taxon>Bacteria</taxon>
        <taxon>Bacillati</taxon>
        <taxon>Actinomycetota</taxon>
        <taxon>Actinomycetes</taxon>
        <taxon>Micrococcales</taxon>
        <taxon>Microbacteriaceae</taxon>
        <taxon>Pseudoclavibacter</taxon>
    </lineage>
</organism>
<dbReference type="RefSeq" id="WP_260104343.1">
    <property type="nucleotide sequence ID" value="NZ_JALXSQ010000024.1"/>
</dbReference>
<name>A0ABT2HXM2_9MICO</name>
<evidence type="ECO:0000256" key="1">
    <source>
        <dbReference type="SAM" id="MobiDB-lite"/>
    </source>
</evidence>
<evidence type="ECO:0008006" key="4">
    <source>
        <dbReference type="Google" id="ProtNLM"/>
    </source>
</evidence>
<dbReference type="EMBL" id="JALXSQ010000024">
    <property type="protein sequence ID" value="MCT2043071.1"/>
    <property type="molecule type" value="Genomic_DNA"/>
</dbReference>
<keyword evidence="3" id="KW-1185">Reference proteome</keyword>
<accession>A0ABT2HXM2</accession>
<gene>
    <name evidence="2" type="ORF">M3D15_06965</name>
</gene>
<feature type="region of interest" description="Disordered" evidence="1">
    <location>
        <begin position="1"/>
        <end position="35"/>
    </location>
</feature>
<comment type="caution">
    <text evidence="2">The sequence shown here is derived from an EMBL/GenBank/DDBJ whole genome shotgun (WGS) entry which is preliminary data.</text>
</comment>